<keyword evidence="3" id="KW-1185">Reference proteome</keyword>
<sequence>MASSLLWLAAASSAQLVTVTRSTAEPTPPTQVTAAAAFTTTSSSSTATATTIQLAQPTMYNLNSSEPDCGQPPVSYFEVDLQGDASLEQAAVFRGIPAAAQRCQLKWRQADAAERGRFEVGRHGRTKARQLTGFPAAGEPVTYDGLRAFDADDGVATFSPDFTQWPEHAGPFDHPAGTIPCSPDIYLRIAVNRAEGDGFVHLDQDAEDGFYISYVL</sequence>
<feature type="chain" id="PRO_5042876391" description="Ubiquitin 3 binding protein But2 C-terminal domain-containing protein" evidence="1">
    <location>
        <begin position="25"/>
        <end position="216"/>
    </location>
</feature>
<dbReference type="AlphaFoldDB" id="A0AAN9YKH8"/>
<feature type="signal peptide" evidence="1">
    <location>
        <begin position="1"/>
        <end position="24"/>
    </location>
</feature>
<comment type="caution">
    <text evidence="2">The sequence shown here is derived from an EMBL/GenBank/DDBJ whole genome shotgun (WGS) entry which is preliminary data.</text>
</comment>
<evidence type="ECO:0000313" key="3">
    <source>
        <dbReference type="Proteomes" id="UP001320420"/>
    </source>
</evidence>
<organism evidence="2 3">
    <name type="scientific">Diatrype stigma</name>
    <dbReference type="NCBI Taxonomy" id="117547"/>
    <lineage>
        <taxon>Eukaryota</taxon>
        <taxon>Fungi</taxon>
        <taxon>Dikarya</taxon>
        <taxon>Ascomycota</taxon>
        <taxon>Pezizomycotina</taxon>
        <taxon>Sordariomycetes</taxon>
        <taxon>Xylariomycetidae</taxon>
        <taxon>Xylariales</taxon>
        <taxon>Diatrypaceae</taxon>
        <taxon>Diatrype</taxon>
    </lineage>
</organism>
<evidence type="ECO:0000256" key="1">
    <source>
        <dbReference type="SAM" id="SignalP"/>
    </source>
</evidence>
<protein>
    <recommendedName>
        <fullName evidence="4">Ubiquitin 3 binding protein But2 C-terminal domain-containing protein</fullName>
    </recommendedName>
</protein>
<dbReference type="Proteomes" id="UP001320420">
    <property type="component" value="Unassembled WGS sequence"/>
</dbReference>
<keyword evidence="1" id="KW-0732">Signal</keyword>
<dbReference type="EMBL" id="JAKJXP020000099">
    <property type="protein sequence ID" value="KAK7746224.1"/>
    <property type="molecule type" value="Genomic_DNA"/>
</dbReference>
<gene>
    <name evidence="2" type="ORF">SLS62_009440</name>
</gene>
<accession>A0AAN9YKH8</accession>
<evidence type="ECO:0008006" key="4">
    <source>
        <dbReference type="Google" id="ProtNLM"/>
    </source>
</evidence>
<reference evidence="2 3" key="1">
    <citation type="submission" date="2024-02" db="EMBL/GenBank/DDBJ databases">
        <title>De novo assembly and annotation of 12 fungi associated with fruit tree decline syndrome in Ontario, Canada.</title>
        <authorList>
            <person name="Sulman M."/>
            <person name="Ellouze W."/>
            <person name="Ilyukhin E."/>
        </authorList>
    </citation>
    <scope>NUCLEOTIDE SEQUENCE [LARGE SCALE GENOMIC DNA]</scope>
    <source>
        <strain evidence="2 3">M11/M66-122</strain>
    </source>
</reference>
<name>A0AAN9YKH8_9PEZI</name>
<evidence type="ECO:0000313" key="2">
    <source>
        <dbReference type="EMBL" id="KAK7746224.1"/>
    </source>
</evidence>
<proteinExistence type="predicted"/>